<evidence type="ECO:0000313" key="3">
    <source>
        <dbReference type="Proteomes" id="UP001549184"/>
    </source>
</evidence>
<gene>
    <name evidence="2" type="ORF">ABIC75_002943</name>
</gene>
<keyword evidence="3" id="KW-1185">Reference proteome</keyword>
<proteinExistence type="predicted"/>
<comment type="caution">
    <text evidence="2">The sequence shown here is derived from an EMBL/GenBank/DDBJ whole genome shotgun (WGS) entry which is preliminary data.</text>
</comment>
<dbReference type="EMBL" id="JBEPMU010000004">
    <property type="protein sequence ID" value="MET3653207.1"/>
    <property type="molecule type" value="Genomic_DNA"/>
</dbReference>
<feature type="signal peptide" evidence="1">
    <location>
        <begin position="1"/>
        <end position="24"/>
    </location>
</feature>
<reference evidence="2 3" key="1">
    <citation type="submission" date="2024-06" db="EMBL/GenBank/DDBJ databases">
        <title>Sorghum-associated microbial communities from plants grown in Nebraska, USA.</title>
        <authorList>
            <person name="Schachtman D."/>
        </authorList>
    </citation>
    <scope>NUCLEOTIDE SEQUENCE [LARGE SCALE GENOMIC DNA]</scope>
    <source>
        <strain evidence="2 3">1073</strain>
    </source>
</reference>
<dbReference type="Proteomes" id="UP001549184">
    <property type="component" value="Unassembled WGS sequence"/>
</dbReference>
<evidence type="ECO:0000313" key="2">
    <source>
        <dbReference type="EMBL" id="MET3653207.1"/>
    </source>
</evidence>
<keyword evidence="1" id="KW-0732">Signal</keyword>
<accession>A0ABV2JXB3</accession>
<protein>
    <submittedName>
        <fullName evidence="2">Uncharacterized protein</fullName>
    </submittedName>
</protein>
<evidence type="ECO:0000256" key="1">
    <source>
        <dbReference type="SAM" id="SignalP"/>
    </source>
</evidence>
<name>A0ABV2JXB3_9GAMM</name>
<organism evidence="2 3">
    <name type="scientific">Dyella japonica</name>
    <dbReference type="NCBI Taxonomy" id="231455"/>
    <lineage>
        <taxon>Bacteria</taxon>
        <taxon>Pseudomonadati</taxon>
        <taxon>Pseudomonadota</taxon>
        <taxon>Gammaproteobacteria</taxon>
        <taxon>Lysobacterales</taxon>
        <taxon>Rhodanobacteraceae</taxon>
        <taxon>Dyella</taxon>
    </lineage>
</organism>
<dbReference type="RefSeq" id="WP_354014599.1">
    <property type="nucleotide sequence ID" value="NZ_JBEPMU010000004.1"/>
</dbReference>
<sequence>MNIKAIITGIVLAAAVALPFATMAQDGGPVVDIGYRHGNLRNAQQNIVQAWQLVSDAQIDNDDRLGGHAARAKALLTQADEELRLAADAANRNRW</sequence>
<feature type="chain" id="PRO_5045846866" evidence="1">
    <location>
        <begin position="25"/>
        <end position="95"/>
    </location>
</feature>